<sequence length="137" mass="13755">MAVDGVEFGPDGTGEPPPPRLFTDPLAGLVTGEAVLRPEAVTPVVVPPPVVPPAVVPPGVVRPSAVVAAPVVRRARRAPATGGRAPVVHAPPGRARVGAGEKGRGGLVAFLVVLGGLGALLFPVVRAIIDAVVDLFR</sequence>
<reference evidence="3 4" key="1">
    <citation type="submission" date="2017-06" db="EMBL/GenBank/DDBJ databases">
        <title>Cultured bacterium strain Saccharothrix yanglingensis Hhs.015.</title>
        <authorList>
            <person name="Xia Y."/>
        </authorList>
    </citation>
    <scope>NUCLEOTIDE SEQUENCE [LARGE SCALE GENOMIC DNA]</scope>
    <source>
        <strain evidence="3 4">Hhs.015</strain>
    </source>
</reference>
<evidence type="ECO:0000313" key="4">
    <source>
        <dbReference type="Proteomes" id="UP001225605"/>
    </source>
</evidence>
<keyword evidence="4" id="KW-1185">Reference proteome</keyword>
<feature type="region of interest" description="Disordered" evidence="1">
    <location>
        <begin position="1"/>
        <end position="20"/>
    </location>
</feature>
<organism evidence="3 4">
    <name type="scientific">Saccharothrix yanglingensis</name>
    <dbReference type="NCBI Taxonomy" id="659496"/>
    <lineage>
        <taxon>Bacteria</taxon>
        <taxon>Bacillati</taxon>
        <taxon>Actinomycetota</taxon>
        <taxon>Actinomycetes</taxon>
        <taxon>Pseudonocardiales</taxon>
        <taxon>Pseudonocardiaceae</taxon>
        <taxon>Saccharothrix</taxon>
    </lineage>
</organism>
<evidence type="ECO:0000313" key="3">
    <source>
        <dbReference type="EMBL" id="MDQ2583339.1"/>
    </source>
</evidence>
<accession>A0ABU0WYC0</accession>
<proteinExistence type="predicted"/>
<keyword evidence="2" id="KW-0812">Transmembrane</keyword>
<name>A0ABU0WYC0_9PSEU</name>
<feature type="transmembrane region" description="Helical" evidence="2">
    <location>
        <begin position="106"/>
        <end position="129"/>
    </location>
</feature>
<gene>
    <name evidence="3" type="ORF">CKY47_04950</name>
</gene>
<keyword evidence="2" id="KW-1133">Transmembrane helix</keyword>
<comment type="caution">
    <text evidence="3">The sequence shown here is derived from an EMBL/GenBank/DDBJ whole genome shotgun (WGS) entry which is preliminary data.</text>
</comment>
<protein>
    <submittedName>
        <fullName evidence="3">Uncharacterized protein</fullName>
    </submittedName>
</protein>
<keyword evidence="2" id="KW-0472">Membrane</keyword>
<dbReference type="Proteomes" id="UP001225605">
    <property type="component" value="Unassembled WGS sequence"/>
</dbReference>
<dbReference type="EMBL" id="NSDM01000001">
    <property type="protein sequence ID" value="MDQ2583339.1"/>
    <property type="molecule type" value="Genomic_DNA"/>
</dbReference>
<evidence type="ECO:0000256" key="2">
    <source>
        <dbReference type="SAM" id="Phobius"/>
    </source>
</evidence>
<evidence type="ECO:0000256" key="1">
    <source>
        <dbReference type="SAM" id="MobiDB-lite"/>
    </source>
</evidence>